<keyword evidence="2" id="KW-1185">Reference proteome</keyword>
<proteinExistence type="predicted"/>
<evidence type="ECO:0000313" key="2">
    <source>
        <dbReference type="Proteomes" id="UP000886998"/>
    </source>
</evidence>
<organism evidence="1 2">
    <name type="scientific">Trichonephila inaurata madagascariensis</name>
    <dbReference type="NCBI Taxonomy" id="2747483"/>
    <lineage>
        <taxon>Eukaryota</taxon>
        <taxon>Metazoa</taxon>
        <taxon>Ecdysozoa</taxon>
        <taxon>Arthropoda</taxon>
        <taxon>Chelicerata</taxon>
        <taxon>Arachnida</taxon>
        <taxon>Araneae</taxon>
        <taxon>Araneomorphae</taxon>
        <taxon>Entelegynae</taxon>
        <taxon>Araneoidea</taxon>
        <taxon>Nephilidae</taxon>
        <taxon>Trichonephila</taxon>
        <taxon>Trichonephila inaurata</taxon>
    </lineage>
</organism>
<dbReference type="AlphaFoldDB" id="A0A8X6X4V2"/>
<accession>A0A8X6X4V2</accession>
<protein>
    <submittedName>
        <fullName evidence="1">Uncharacterized protein</fullName>
    </submittedName>
</protein>
<name>A0A8X6X4V2_9ARAC</name>
<comment type="caution">
    <text evidence="1">The sequence shown here is derived from an EMBL/GenBank/DDBJ whole genome shotgun (WGS) entry which is preliminary data.</text>
</comment>
<dbReference type="Proteomes" id="UP000886998">
    <property type="component" value="Unassembled WGS sequence"/>
</dbReference>
<reference evidence="1" key="1">
    <citation type="submission" date="2020-08" db="EMBL/GenBank/DDBJ databases">
        <title>Multicomponent nature underlies the extraordinary mechanical properties of spider dragline silk.</title>
        <authorList>
            <person name="Kono N."/>
            <person name="Nakamura H."/>
            <person name="Mori M."/>
            <person name="Yoshida Y."/>
            <person name="Ohtoshi R."/>
            <person name="Malay A.D."/>
            <person name="Moran D.A.P."/>
            <person name="Tomita M."/>
            <person name="Numata K."/>
            <person name="Arakawa K."/>
        </authorList>
    </citation>
    <scope>NUCLEOTIDE SEQUENCE</scope>
</reference>
<dbReference type="EMBL" id="BMAV01005741">
    <property type="protein sequence ID" value="GFY47062.1"/>
    <property type="molecule type" value="Genomic_DNA"/>
</dbReference>
<evidence type="ECO:0000313" key="1">
    <source>
        <dbReference type="EMBL" id="GFY47062.1"/>
    </source>
</evidence>
<sequence length="101" mass="11796">MYLQQEQVRSIMCLQQKHAELARWIEQPTLWLPLDQARSAIFLHKEQVEAEIHTQQTQALWDHCLQQEQVENAGSSEQGQEQSASCVQRKIEVIARTLQKD</sequence>
<gene>
    <name evidence="1" type="ORF">TNIN_270211</name>
</gene>